<keyword evidence="6" id="KW-0411">Iron-sulfur</keyword>
<dbReference type="Proteomes" id="UP000186400">
    <property type="component" value="Unassembled WGS sequence"/>
</dbReference>
<dbReference type="GO" id="GO:0051539">
    <property type="term" value="F:4 iron, 4 sulfur cluster binding"/>
    <property type="evidence" value="ECO:0007669"/>
    <property type="project" value="UniProtKB-KW"/>
</dbReference>
<keyword evidence="9" id="KW-1185">Reference proteome</keyword>
<dbReference type="GO" id="GO:0016829">
    <property type="term" value="F:lyase activity"/>
    <property type="evidence" value="ECO:0007669"/>
    <property type="project" value="UniProtKB-KW"/>
</dbReference>
<evidence type="ECO:0000256" key="6">
    <source>
        <dbReference type="ARBA" id="ARBA00023014"/>
    </source>
</evidence>
<dbReference type="PROSITE" id="PS51918">
    <property type="entry name" value="RADICAL_SAM"/>
    <property type="match status" value="1"/>
</dbReference>
<dbReference type="OrthoDB" id="9782387at2"/>
<protein>
    <submittedName>
        <fullName evidence="8">Pyruvate formate lyase activating enzyme</fullName>
    </submittedName>
</protein>
<gene>
    <name evidence="8" type="ORF">SAMN05920897_10176</name>
</gene>
<organism evidence="8 9">
    <name type="scientific">Alkalispirochaeta americana</name>
    <dbReference type="NCBI Taxonomy" id="159291"/>
    <lineage>
        <taxon>Bacteria</taxon>
        <taxon>Pseudomonadati</taxon>
        <taxon>Spirochaetota</taxon>
        <taxon>Spirochaetia</taxon>
        <taxon>Spirochaetales</taxon>
        <taxon>Spirochaetaceae</taxon>
        <taxon>Alkalispirochaeta</taxon>
    </lineage>
</organism>
<dbReference type="Pfam" id="PF04055">
    <property type="entry name" value="Radical_SAM"/>
    <property type="match status" value="1"/>
</dbReference>
<keyword evidence="5" id="KW-0408">Iron</keyword>
<dbReference type="CDD" id="cd01335">
    <property type="entry name" value="Radical_SAM"/>
    <property type="match status" value="1"/>
</dbReference>
<dbReference type="SFLD" id="SFLDS00029">
    <property type="entry name" value="Radical_SAM"/>
    <property type="match status" value="1"/>
</dbReference>
<evidence type="ECO:0000256" key="3">
    <source>
        <dbReference type="ARBA" id="ARBA00022691"/>
    </source>
</evidence>
<dbReference type="STRING" id="159291.SAMN05920897_10176"/>
<evidence type="ECO:0000259" key="7">
    <source>
        <dbReference type="PROSITE" id="PS51918"/>
    </source>
</evidence>
<dbReference type="SFLD" id="SFLDG01094">
    <property type="entry name" value="Uncharacterised_Radical_SAM_Su"/>
    <property type="match status" value="1"/>
</dbReference>
<dbReference type="SUPFAM" id="SSF102114">
    <property type="entry name" value="Radical SAM enzymes"/>
    <property type="match status" value="1"/>
</dbReference>
<dbReference type="NCBIfam" id="TIGR02495">
    <property type="entry name" value="NrdG2"/>
    <property type="match status" value="1"/>
</dbReference>
<keyword evidence="4" id="KW-0479">Metal-binding</keyword>
<evidence type="ECO:0000256" key="2">
    <source>
        <dbReference type="ARBA" id="ARBA00022485"/>
    </source>
</evidence>
<dbReference type="AlphaFoldDB" id="A0A1N6N6K5"/>
<dbReference type="RefSeq" id="WP_076487312.1">
    <property type="nucleotide sequence ID" value="NZ_FTMS01000001.1"/>
</dbReference>
<evidence type="ECO:0000256" key="5">
    <source>
        <dbReference type="ARBA" id="ARBA00023004"/>
    </source>
</evidence>
<evidence type="ECO:0000313" key="8">
    <source>
        <dbReference type="EMBL" id="SIP87738.1"/>
    </source>
</evidence>
<dbReference type="InterPro" id="IPR007197">
    <property type="entry name" value="rSAM"/>
</dbReference>
<dbReference type="PANTHER" id="PTHR30352">
    <property type="entry name" value="PYRUVATE FORMATE-LYASE-ACTIVATING ENZYME"/>
    <property type="match status" value="1"/>
</dbReference>
<dbReference type="Gene3D" id="3.20.20.70">
    <property type="entry name" value="Aldolase class I"/>
    <property type="match status" value="1"/>
</dbReference>
<comment type="cofactor">
    <cofactor evidence="1">
        <name>[4Fe-4S] cluster</name>
        <dbReference type="ChEBI" id="CHEBI:49883"/>
    </cofactor>
</comment>
<dbReference type="InterPro" id="IPR034457">
    <property type="entry name" value="Organic_radical-activating"/>
</dbReference>
<accession>A0A1N6N6K5</accession>
<evidence type="ECO:0000256" key="4">
    <source>
        <dbReference type="ARBA" id="ARBA00022723"/>
    </source>
</evidence>
<dbReference type="PANTHER" id="PTHR30352:SF13">
    <property type="entry name" value="GLYCYL-RADICAL ENZYME ACTIVATING ENZYME YJJW-RELATED"/>
    <property type="match status" value="1"/>
</dbReference>
<name>A0A1N6N6K5_9SPIO</name>
<evidence type="ECO:0000313" key="9">
    <source>
        <dbReference type="Proteomes" id="UP000186400"/>
    </source>
</evidence>
<keyword evidence="8" id="KW-0456">Lyase</keyword>
<keyword evidence="2" id="KW-0004">4Fe-4S</keyword>
<reference evidence="9" key="1">
    <citation type="submission" date="2017-01" db="EMBL/GenBank/DDBJ databases">
        <authorList>
            <person name="Varghese N."/>
            <person name="Submissions S."/>
        </authorList>
    </citation>
    <scope>NUCLEOTIDE SEQUENCE [LARGE SCALE GENOMIC DNA]</scope>
    <source>
        <strain evidence="9">ASpG1</strain>
    </source>
</reference>
<dbReference type="InterPro" id="IPR013785">
    <property type="entry name" value="Aldolase_TIM"/>
</dbReference>
<sequence>MPLERLGIQKTTLLDYPGRVAAVLFTHGCPLRCPYCHNPELITGPEPDSFIPRGEIFEILERRKHLLQGVVITGGEPLLHQDLGDLVEEIASLGLAVKLDTSGAFPERLQEILGNHPIDLVALDLKTAPGQYHRVGGSGEAILQSLEVLRSWGGRYLLRTTLAPQVVTDQDLACLENLVLPGEEWNHQPLRD</sequence>
<dbReference type="InterPro" id="IPR012840">
    <property type="entry name" value="NrdG2"/>
</dbReference>
<dbReference type="GO" id="GO:0046872">
    <property type="term" value="F:metal ion binding"/>
    <property type="evidence" value="ECO:0007669"/>
    <property type="project" value="UniProtKB-KW"/>
</dbReference>
<keyword evidence="8" id="KW-0670">Pyruvate</keyword>
<dbReference type="EMBL" id="FTMS01000001">
    <property type="protein sequence ID" value="SIP87738.1"/>
    <property type="molecule type" value="Genomic_DNA"/>
</dbReference>
<dbReference type="InterPro" id="IPR058240">
    <property type="entry name" value="rSAM_sf"/>
</dbReference>
<feature type="domain" description="Radical SAM core" evidence="7">
    <location>
        <begin position="15"/>
        <end position="192"/>
    </location>
</feature>
<evidence type="ECO:0000256" key="1">
    <source>
        <dbReference type="ARBA" id="ARBA00001966"/>
    </source>
</evidence>
<keyword evidence="3" id="KW-0949">S-adenosyl-L-methionine</keyword>
<proteinExistence type="predicted"/>